<dbReference type="InterPro" id="IPR026960">
    <property type="entry name" value="RVT-Znf"/>
</dbReference>
<evidence type="ECO:0000313" key="2">
    <source>
        <dbReference type="EMBL" id="VVB04238.1"/>
    </source>
</evidence>
<keyword evidence="3" id="KW-1185">Reference proteome</keyword>
<dbReference type="OrthoDB" id="1022447at2759"/>
<proteinExistence type="predicted"/>
<sequence length="96" mass="10734">MDDVSGALAVADRLRSPDINLDVSCKLCQHHSETTCHVLFGCRAAEDMLRCANIPNPSSGFSTMLEENLSFMLDLIEKRAISEDTRLAIPWLLWNI</sequence>
<organism evidence="2 3">
    <name type="scientific">Arabis nemorensis</name>
    <dbReference type="NCBI Taxonomy" id="586526"/>
    <lineage>
        <taxon>Eukaryota</taxon>
        <taxon>Viridiplantae</taxon>
        <taxon>Streptophyta</taxon>
        <taxon>Embryophyta</taxon>
        <taxon>Tracheophyta</taxon>
        <taxon>Spermatophyta</taxon>
        <taxon>Magnoliopsida</taxon>
        <taxon>eudicotyledons</taxon>
        <taxon>Gunneridae</taxon>
        <taxon>Pentapetalae</taxon>
        <taxon>rosids</taxon>
        <taxon>malvids</taxon>
        <taxon>Brassicales</taxon>
        <taxon>Brassicaceae</taxon>
        <taxon>Arabideae</taxon>
        <taxon>Arabis</taxon>
    </lineage>
</organism>
<reference evidence="2" key="1">
    <citation type="submission" date="2019-07" db="EMBL/GenBank/DDBJ databases">
        <authorList>
            <person name="Dittberner H."/>
        </authorList>
    </citation>
    <scope>NUCLEOTIDE SEQUENCE [LARGE SCALE GENOMIC DNA]</scope>
</reference>
<name>A0A565BS82_9BRAS</name>
<dbReference type="Proteomes" id="UP000489600">
    <property type="component" value="Unassembled WGS sequence"/>
</dbReference>
<dbReference type="EMBL" id="CABITT030000005">
    <property type="protein sequence ID" value="VVB04238.1"/>
    <property type="molecule type" value="Genomic_DNA"/>
</dbReference>
<evidence type="ECO:0000313" key="3">
    <source>
        <dbReference type="Proteomes" id="UP000489600"/>
    </source>
</evidence>
<dbReference type="Pfam" id="PF13966">
    <property type="entry name" value="zf-RVT"/>
    <property type="match status" value="1"/>
</dbReference>
<feature type="domain" description="Reverse transcriptase zinc-binding" evidence="1">
    <location>
        <begin position="5"/>
        <end position="46"/>
    </location>
</feature>
<evidence type="ECO:0000259" key="1">
    <source>
        <dbReference type="Pfam" id="PF13966"/>
    </source>
</evidence>
<protein>
    <recommendedName>
        <fullName evidence="1">Reverse transcriptase zinc-binding domain-containing protein</fullName>
    </recommendedName>
</protein>
<accession>A0A565BS82</accession>
<dbReference type="AlphaFoldDB" id="A0A565BS82"/>
<comment type="caution">
    <text evidence="2">The sequence shown here is derived from an EMBL/GenBank/DDBJ whole genome shotgun (WGS) entry which is preliminary data.</text>
</comment>
<gene>
    <name evidence="2" type="ORF">ANE_LOCUS14682</name>
</gene>